<dbReference type="Proteomes" id="UP000516148">
    <property type="component" value="Chromosome"/>
</dbReference>
<dbReference type="AlphaFoldDB" id="A0A7H0LF04"/>
<feature type="transmembrane region" description="Helical" evidence="1">
    <location>
        <begin position="120"/>
        <end position="138"/>
    </location>
</feature>
<dbReference type="RefSeq" id="WP_187760586.1">
    <property type="nucleotide sequence ID" value="NZ_CP061038.1"/>
</dbReference>
<protein>
    <recommendedName>
        <fullName evidence="4">VIT family protein</fullName>
    </recommendedName>
</protein>
<name>A0A7H0LF04_9SPHN</name>
<evidence type="ECO:0000313" key="3">
    <source>
        <dbReference type="Proteomes" id="UP000516148"/>
    </source>
</evidence>
<evidence type="ECO:0008006" key="4">
    <source>
        <dbReference type="Google" id="ProtNLM"/>
    </source>
</evidence>
<evidence type="ECO:0000256" key="1">
    <source>
        <dbReference type="SAM" id="Phobius"/>
    </source>
</evidence>
<keyword evidence="1" id="KW-0472">Membrane</keyword>
<reference evidence="2 3" key="1">
    <citation type="submission" date="2020-09" db="EMBL/GenBank/DDBJ databases">
        <title>Sphingomonas sp., a new species isolated from pork steak.</title>
        <authorList>
            <person name="Heidler von Heilborn D."/>
        </authorList>
    </citation>
    <scope>NUCLEOTIDE SEQUENCE [LARGE SCALE GENOMIC DNA]</scope>
    <source>
        <strain evidence="3">S8-3T</strain>
    </source>
</reference>
<keyword evidence="3" id="KW-1185">Reference proteome</keyword>
<dbReference type="KEGG" id="spap:H3Z74_16005"/>
<accession>A0A7H0LF04</accession>
<sequence length="141" mass="14611">MEPLSPAYLSTLAAQLASLSAFLGGFAATFLATLLTLGHQSRLMTVTISFAVISSVAFIVTVVAATMLTAVLHPEAPRLMATLSASTPQTILTLGFSLGTLSLLASLGCSGWARSRRIGWITTIVALIGAVFIIGMTVRVS</sequence>
<feature type="transmembrane region" description="Helical" evidence="1">
    <location>
        <begin position="91"/>
        <end position="113"/>
    </location>
</feature>
<feature type="transmembrane region" description="Helical" evidence="1">
    <location>
        <begin position="12"/>
        <end position="37"/>
    </location>
</feature>
<proteinExistence type="predicted"/>
<organism evidence="2 3">
    <name type="scientific">Sphingomonas alpina</name>
    <dbReference type="NCBI Taxonomy" id="653931"/>
    <lineage>
        <taxon>Bacteria</taxon>
        <taxon>Pseudomonadati</taxon>
        <taxon>Pseudomonadota</taxon>
        <taxon>Alphaproteobacteria</taxon>
        <taxon>Sphingomonadales</taxon>
        <taxon>Sphingomonadaceae</taxon>
        <taxon>Sphingomonas</taxon>
    </lineage>
</organism>
<feature type="transmembrane region" description="Helical" evidence="1">
    <location>
        <begin position="49"/>
        <end position="71"/>
    </location>
</feature>
<keyword evidence="1" id="KW-0812">Transmembrane</keyword>
<evidence type="ECO:0000313" key="2">
    <source>
        <dbReference type="EMBL" id="QNQ08257.1"/>
    </source>
</evidence>
<gene>
    <name evidence="2" type="ORF">H3Z74_16005</name>
</gene>
<dbReference type="EMBL" id="CP061038">
    <property type="protein sequence ID" value="QNQ08257.1"/>
    <property type="molecule type" value="Genomic_DNA"/>
</dbReference>
<keyword evidence="1" id="KW-1133">Transmembrane helix</keyword>